<evidence type="ECO:0000256" key="1">
    <source>
        <dbReference type="SAM" id="Phobius"/>
    </source>
</evidence>
<evidence type="ECO:0008006" key="4">
    <source>
        <dbReference type="Google" id="ProtNLM"/>
    </source>
</evidence>
<keyword evidence="3" id="KW-1185">Reference proteome</keyword>
<comment type="caution">
    <text evidence="2">The sequence shown here is derived from an EMBL/GenBank/DDBJ whole genome shotgun (WGS) entry which is preliminary data.</text>
</comment>
<gene>
    <name evidence="2" type="ORF">Atai01_73730</name>
</gene>
<protein>
    <recommendedName>
        <fullName evidence="4">Transmembrane protein</fullName>
    </recommendedName>
</protein>
<feature type="transmembrane region" description="Helical" evidence="1">
    <location>
        <begin position="128"/>
        <end position="148"/>
    </location>
</feature>
<keyword evidence="1" id="KW-0472">Membrane</keyword>
<evidence type="ECO:0000313" key="3">
    <source>
        <dbReference type="Proteomes" id="UP001165136"/>
    </source>
</evidence>
<dbReference type="Proteomes" id="UP001165136">
    <property type="component" value="Unassembled WGS sequence"/>
</dbReference>
<keyword evidence="1" id="KW-0812">Transmembrane</keyword>
<accession>A0A9W6R806</accession>
<organism evidence="2 3">
    <name type="scientific">Amycolatopsis taiwanensis</name>
    <dbReference type="NCBI Taxonomy" id="342230"/>
    <lineage>
        <taxon>Bacteria</taxon>
        <taxon>Bacillati</taxon>
        <taxon>Actinomycetota</taxon>
        <taxon>Actinomycetes</taxon>
        <taxon>Pseudonocardiales</taxon>
        <taxon>Pseudonocardiaceae</taxon>
        <taxon>Amycolatopsis</taxon>
    </lineage>
</organism>
<evidence type="ECO:0000313" key="2">
    <source>
        <dbReference type="EMBL" id="GLY70754.1"/>
    </source>
</evidence>
<keyword evidence="1" id="KW-1133">Transmembrane helix</keyword>
<proteinExistence type="predicted"/>
<dbReference type="EMBL" id="BSTI01000026">
    <property type="protein sequence ID" value="GLY70754.1"/>
    <property type="molecule type" value="Genomic_DNA"/>
</dbReference>
<name>A0A9W6R806_9PSEU</name>
<dbReference type="AlphaFoldDB" id="A0A9W6R806"/>
<feature type="transmembrane region" description="Helical" evidence="1">
    <location>
        <begin position="63"/>
        <end position="86"/>
    </location>
</feature>
<sequence length="156" mass="16465">METHEPGSSGRPTMEEARAALRAAEQTQSALAGITAPWWYFIVMAVMVAVAPVVNYAPPTPLGITLLLVGIVVWAALLGITVGTFVRKAGVIPRLGAVPKRLVVWPIIGVLGVMIGAAVLVAGYHQDWVYFVGSGAVGVLILIFGAVIRQHARKTT</sequence>
<dbReference type="RefSeq" id="WP_156960237.1">
    <property type="nucleotide sequence ID" value="NZ_BSTI01000026.1"/>
</dbReference>
<feature type="transmembrane region" description="Helical" evidence="1">
    <location>
        <begin position="102"/>
        <end position="122"/>
    </location>
</feature>
<reference evidence="2" key="1">
    <citation type="submission" date="2023-03" db="EMBL/GenBank/DDBJ databases">
        <title>Amycolatopsis taiwanensis NBRC 103393.</title>
        <authorList>
            <person name="Ichikawa N."/>
            <person name="Sato H."/>
            <person name="Tonouchi N."/>
        </authorList>
    </citation>
    <scope>NUCLEOTIDE SEQUENCE</scope>
    <source>
        <strain evidence="2">NBRC 103393</strain>
    </source>
</reference>
<feature type="transmembrane region" description="Helical" evidence="1">
    <location>
        <begin position="38"/>
        <end position="57"/>
    </location>
</feature>